<dbReference type="GO" id="GO:0005886">
    <property type="term" value="C:plasma membrane"/>
    <property type="evidence" value="ECO:0007669"/>
    <property type="project" value="UniProtKB-SubCell"/>
</dbReference>
<dbReference type="GO" id="GO:0045197">
    <property type="term" value="P:establishment or maintenance of epithelial cell apical/basal polarity"/>
    <property type="evidence" value="ECO:0007669"/>
    <property type="project" value="TreeGrafter"/>
</dbReference>
<keyword evidence="12" id="KW-0675">Receptor</keyword>
<dbReference type="FunFam" id="2.10.25.10:FF:000038">
    <property type="entry name" value="Fibrillin 2"/>
    <property type="match status" value="1"/>
</dbReference>
<keyword evidence="5 16" id="KW-0812">Transmembrane</keyword>
<evidence type="ECO:0000256" key="8">
    <source>
        <dbReference type="ARBA" id="ARBA00022837"/>
    </source>
</evidence>
<keyword evidence="4" id="KW-0254">Endocytosis</keyword>
<feature type="domain" description="EGF-like" evidence="18">
    <location>
        <begin position="1321"/>
        <end position="1358"/>
    </location>
</feature>
<feature type="domain" description="EGF-like" evidence="18">
    <location>
        <begin position="1244"/>
        <end position="1280"/>
    </location>
</feature>
<dbReference type="InterPro" id="IPR003886">
    <property type="entry name" value="NIDO_dom"/>
</dbReference>
<dbReference type="InterPro" id="IPR056619">
    <property type="entry name" value="C8-3_MUC4"/>
</dbReference>
<feature type="disulfide bond" evidence="14">
    <location>
        <begin position="1426"/>
        <end position="1435"/>
    </location>
</feature>
<feature type="region of interest" description="Disordered" evidence="15">
    <location>
        <begin position="1803"/>
        <end position="1877"/>
    </location>
</feature>
<dbReference type="PROSITE" id="PS00010">
    <property type="entry name" value="ASX_HYDROXYL"/>
    <property type="match status" value="6"/>
</dbReference>
<name>A0AAD9K403_RIDPI</name>
<evidence type="ECO:0000259" key="20">
    <source>
        <dbReference type="PROSITE" id="PS51233"/>
    </source>
</evidence>
<dbReference type="GO" id="GO:0006897">
    <property type="term" value="P:endocytosis"/>
    <property type="evidence" value="ECO:0007669"/>
    <property type="project" value="UniProtKB-KW"/>
</dbReference>
<feature type="domain" description="EGF-like" evidence="18">
    <location>
        <begin position="1282"/>
        <end position="1319"/>
    </location>
</feature>
<dbReference type="FunFam" id="2.10.25.10:FF:000066">
    <property type="entry name" value="FAT atypical cadherin 4"/>
    <property type="match status" value="1"/>
</dbReference>
<evidence type="ECO:0000256" key="6">
    <source>
        <dbReference type="ARBA" id="ARBA00022729"/>
    </source>
</evidence>
<feature type="domain" description="EGF-like" evidence="18">
    <location>
        <begin position="1087"/>
        <end position="1123"/>
    </location>
</feature>
<keyword evidence="11 14" id="KW-1015">Disulfide bond</keyword>
<evidence type="ECO:0000313" key="22">
    <source>
        <dbReference type="Proteomes" id="UP001209878"/>
    </source>
</evidence>
<evidence type="ECO:0000256" key="2">
    <source>
        <dbReference type="ARBA" id="ARBA00022475"/>
    </source>
</evidence>
<dbReference type="Proteomes" id="UP001209878">
    <property type="component" value="Unassembled WGS sequence"/>
</dbReference>
<dbReference type="SMART" id="SM00216">
    <property type="entry name" value="VWD"/>
    <property type="match status" value="1"/>
</dbReference>
<feature type="domain" description="VWFD" evidence="20">
    <location>
        <begin position="376"/>
        <end position="579"/>
    </location>
</feature>
<dbReference type="InterPro" id="IPR000742">
    <property type="entry name" value="EGF"/>
</dbReference>
<dbReference type="PROSITE" id="PS51233">
    <property type="entry name" value="VWFD"/>
    <property type="match status" value="1"/>
</dbReference>
<evidence type="ECO:0000256" key="10">
    <source>
        <dbReference type="ARBA" id="ARBA00023136"/>
    </source>
</evidence>
<feature type="domain" description="EGF-like" evidence="18">
    <location>
        <begin position="1045"/>
        <end position="1086"/>
    </location>
</feature>
<dbReference type="GO" id="GO:0000902">
    <property type="term" value="P:cell morphogenesis"/>
    <property type="evidence" value="ECO:0007669"/>
    <property type="project" value="UniProtKB-ARBA"/>
</dbReference>
<feature type="domain" description="EGF-like" evidence="18">
    <location>
        <begin position="1438"/>
        <end position="1474"/>
    </location>
</feature>
<keyword evidence="10 16" id="KW-0472">Membrane</keyword>
<dbReference type="Pfam" id="PF23263">
    <property type="entry name" value="C8-3_MUC4"/>
    <property type="match status" value="1"/>
</dbReference>
<dbReference type="PROSITE" id="PS50026">
    <property type="entry name" value="EGF_3"/>
    <property type="match status" value="11"/>
</dbReference>
<dbReference type="PANTHER" id="PTHR24049">
    <property type="entry name" value="CRUMBS FAMILY MEMBER"/>
    <property type="match status" value="1"/>
</dbReference>
<keyword evidence="2" id="KW-1003">Cell membrane</keyword>
<dbReference type="FunFam" id="2.10.25.10:FF:000122">
    <property type="entry name" value="Protein crumbs homolog 2"/>
    <property type="match status" value="2"/>
</dbReference>
<feature type="disulfide bond" evidence="14">
    <location>
        <begin position="1193"/>
        <end position="1202"/>
    </location>
</feature>
<dbReference type="SMART" id="SM00179">
    <property type="entry name" value="EGF_CA"/>
    <property type="match status" value="14"/>
</dbReference>
<comment type="subcellular location">
    <subcellularLocation>
        <location evidence="1">Cell membrane</location>
        <topology evidence="1">Single-pass type I membrane protein</topology>
    </subcellularLocation>
</comment>
<dbReference type="SUPFAM" id="SSF57196">
    <property type="entry name" value="EGF/Laminin"/>
    <property type="match status" value="9"/>
</dbReference>
<dbReference type="InterPro" id="IPR005533">
    <property type="entry name" value="AMOP_dom"/>
</dbReference>
<dbReference type="Gene3D" id="2.10.25.10">
    <property type="entry name" value="Laminin"/>
    <property type="match status" value="15"/>
</dbReference>
<dbReference type="InterPro" id="IPR013783">
    <property type="entry name" value="Ig-like_fold"/>
</dbReference>
<protein>
    <recommendedName>
        <fullName evidence="23">Mucin-like protein</fullName>
    </recommendedName>
</protein>
<evidence type="ECO:0000256" key="15">
    <source>
        <dbReference type="SAM" id="MobiDB-lite"/>
    </source>
</evidence>
<reference evidence="21" key="1">
    <citation type="journal article" date="2023" name="Mol. Biol. Evol.">
        <title>Third-Generation Sequencing Reveals the Adaptive Role of the Epigenome in Three Deep-Sea Polychaetes.</title>
        <authorList>
            <person name="Perez M."/>
            <person name="Aroh O."/>
            <person name="Sun Y."/>
            <person name="Lan Y."/>
            <person name="Juniper S.K."/>
            <person name="Young C.R."/>
            <person name="Angers B."/>
            <person name="Qian P.Y."/>
        </authorList>
    </citation>
    <scope>NUCLEOTIDE SEQUENCE</scope>
    <source>
        <strain evidence="21">R07B-5</strain>
    </source>
</reference>
<evidence type="ECO:0000256" key="12">
    <source>
        <dbReference type="ARBA" id="ARBA00023170"/>
    </source>
</evidence>
<evidence type="ECO:0000256" key="13">
    <source>
        <dbReference type="ARBA" id="ARBA00023180"/>
    </source>
</evidence>
<dbReference type="PROSITE" id="PS50856">
    <property type="entry name" value="AMOP"/>
    <property type="match status" value="1"/>
</dbReference>
<evidence type="ECO:0000256" key="7">
    <source>
        <dbReference type="ARBA" id="ARBA00022737"/>
    </source>
</evidence>
<dbReference type="GO" id="GO:0042063">
    <property type="term" value="P:gliogenesis"/>
    <property type="evidence" value="ECO:0007669"/>
    <property type="project" value="UniProtKB-ARBA"/>
</dbReference>
<evidence type="ECO:0000256" key="14">
    <source>
        <dbReference type="PROSITE-ProRule" id="PRU00076"/>
    </source>
</evidence>
<feature type="domain" description="EGF-like" evidence="18">
    <location>
        <begin position="1399"/>
        <end position="1436"/>
    </location>
</feature>
<evidence type="ECO:0000256" key="3">
    <source>
        <dbReference type="ARBA" id="ARBA00022536"/>
    </source>
</evidence>
<keyword evidence="9 16" id="KW-1133">Transmembrane helix</keyword>
<evidence type="ECO:0000256" key="4">
    <source>
        <dbReference type="ARBA" id="ARBA00022583"/>
    </source>
</evidence>
<dbReference type="InterPro" id="IPR001846">
    <property type="entry name" value="VWF_type-D"/>
</dbReference>
<dbReference type="FunFam" id="2.10.25.10:FF:000391">
    <property type="entry name" value="Weary, isoform C"/>
    <property type="match status" value="1"/>
</dbReference>
<evidence type="ECO:0000256" key="9">
    <source>
        <dbReference type="ARBA" id="ARBA00022989"/>
    </source>
</evidence>
<dbReference type="Gene3D" id="3.30.70.960">
    <property type="entry name" value="SEA domain"/>
    <property type="match status" value="1"/>
</dbReference>
<dbReference type="GO" id="GO:0048666">
    <property type="term" value="P:neuron development"/>
    <property type="evidence" value="ECO:0007669"/>
    <property type="project" value="UniProtKB-ARBA"/>
</dbReference>
<evidence type="ECO:0000256" key="5">
    <source>
        <dbReference type="ARBA" id="ARBA00022692"/>
    </source>
</evidence>
<dbReference type="FunFam" id="2.10.25.10:FF:000143">
    <property type="entry name" value="Protein crumbs 1"/>
    <property type="match status" value="2"/>
</dbReference>
<feature type="disulfide bond" evidence="14">
    <location>
        <begin position="1387"/>
        <end position="1396"/>
    </location>
</feature>
<comment type="caution">
    <text evidence="14">Lacks conserved residue(s) required for the propagation of feature annotation.</text>
</comment>
<evidence type="ECO:0000256" key="16">
    <source>
        <dbReference type="SAM" id="Phobius"/>
    </source>
</evidence>
<feature type="domain" description="EGF-like" evidence="18">
    <location>
        <begin position="1167"/>
        <end position="1203"/>
    </location>
</feature>
<feature type="domain" description="SEA" evidence="17">
    <location>
        <begin position="1659"/>
        <end position="1770"/>
    </location>
</feature>
<feature type="disulfide bond" evidence="14">
    <location>
        <begin position="1113"/>
        <end position="1122"/>
    </location>
</feature>
<evidence type="ECO:0000259" key="17">
    <source>
        <dbReference type="PROSITE" id="PS50024"/>
    </source>
</evidence>
<dbReference type="InterPro" id="IPR000082">
    <property type="entry name" value="SEA_dom"/>
</dbReference>
<dbReference type="FunFam" id="2.10.25.10:FF:000230">
    <property type="entry name" value="Delta-like protein"/>
    <property type="match status" value="1"/>
</dbReference>
<evidence type="ECO:0000256" key="1">
    <source>
        <dbReference type="ARBA" id="ARBA00004251"/>
    </source>
</evidence>
<feature type="domain" description="EGF-like" evidence="18">
    <location>
        <begin position="1205"/>
        <end position="1241"/>
    </location>
</feature>
<dbReference type="PROSITE" id="PS50024">
    <property type="entry name" value="SEA"/>
    <property type="match status" value="1"/>
</dbReference>
<accession>A0AAD9K403</accession>
<feature type="disulfide bond" evidence="14">
    <location>
        <begin position="1464"/>
        <end position="1473"/>
    </location>
</feature>
<feature type="domain" description="EGF-like" evidence="18">
    <location>
        <begin position="874"/>
        <end position="914"/>
    </location>
</feature>
<evidence type="ECO:0000259" key="19">
    <source>
        <dbReference type="PROSITE" id="PS50856"/>
    </source>
</evidence>
<feature type="disulfide bond" evidence="14">
    <location>
        <begin position="1231"/>
        <end position="1240"/>
    </location>
</feature>
<dbReference type="Pfam" id="PF07645">
    <property type="entry name" value="EGF_CA"/>
    <property type="match status" value="3"/>
</dbReference>
<dbReference type="EMBL" id="JAODUO010001438">
    <property type="protein sequence ID" value="KAK2163955.1"/>
    <property type="molecule type" value="Genomic_DNA"/>
</dbReference>
<dbReference type="PROSITE" id="PS00022">
    <property type="entry name" value="EGF_1"/>
    <property type="match status" value="10"/>
</dbReference>
<organism evidence="21 22">
    <name type="scientific">Ridgeia piscesae</name>
    <name type="common">Tubeworm</name>
    <dbReference type="NCBI Taxonomy" id="27915"/>
    <lineage>
        <taxon>Eukaryota</taxon>
        <taxon>Metazoa</taxon>
        <taxon>Spiralia</taxon>
        <taxon>Lophotrochozoa</taxon>
        <taxon>Annelida</taxon>
        <taxon>Polychaeta</taxon>
        <taxon>Sedentaria</taxon>
        <taxon>Canalipalpata</taxon>
        <taxon>Sabellida</taxon>
        <taxon>Siboglinidae</taxon>
        <taxon>Ridgeia</taxon>
    </lineage>
</organism>
<dbReference type="GO" id="GO:0005509">
    <property type="term" value="F:calcium ion binding"/>
    <property type="evidence" value="ECO:0007669"/>
    <property type="project" value="InterPro"/>
</dbReference>
<keyword evidence="13" id="KW-0325">Glycoprotein</keyword>
<dbReference type="SMART" id="SM00181">
    <property type="entry name" value="EGF"/>
    <property type="match status" value="17"/>
</dbReference>
<dbReference type="GO" id="GO:0007160">
    <property type="term" value="P:cell-matrix adhesion"/>
    <property type="evidence" value="ECO:0007669"/>
    <property type="project" value="InterPro"/>
</dbReference>
<dbReference type="InterPro" id="IPR036364">
    <property type="entry name" value="SEA_dom_sf"/>
</dbReference>
<feature type="compositionally biased region" description="Basic and acidic residues" evidence="15">
    <location>
        <begin position="1859"/>
        <end position="1875"/>
    </location>
</feature>
<dbReference type="InterPro" id="IPR049883">
    <property type="entry name" value="NOTCH1_EGF-like"/>
</dbReference>
<evidence type="ECO:0000259" key="18">
    <source>
        <dbReference type="PROSITE" id="PS50026"/>
    </source>
</evidence>
<dbReference type="InterPro" id="IPR009030">
    <property type="entry name" value="Growth_fac_rcpt_cys_sf"/>
</dbReference>
<keyword evidence="7" id="KW-0677">Repeat</keyword>
<dbReference type="SUPFAM" id="SSF57184">
    <property type="entry name" value="Growth factor receptor domain"/>
    <property type="match status" value="2"/>
</dbReference>
<dbReference type="GO" id="GO:0007157">
    <property type="term" value="P:heterophilic cell-cell adhesion via plasma membrane cell adhesion molecules"/>
    <property type="evidence" value="ECO:0007669"/>
    <property type="project" value="TreeGrafter"/>
</dbReference>
<evidence type="ECO:0000313" key="21">
    <source>
        <dbReference type="EMBL" id="KAK2163955.1"/>
    </source>
</evidence>
<dbReference type="PROSITE" id="PS01186">
    <property type="entry name" value="EGF_2"/>
    <property type="match status" value="12"/>
</dbReference>
<feature type="domain" description="EGF-like" evidence="18">
    <location>
        <begin position="1360"/>
        <end position="1397"/>
    </location>
</feature>
<dbReference type="PANTHER" id="PTHR24049:SF22">
    <property type="entry name" value="DROSOPHILA CRUMBS HOMOLOG"/>
    <property type="match status" value="1"/>
</dbReference>
<dbReference type="GO" id="GO:0032991">
    <property type="term" value="C:protein-containing complex"/>
    <property type="evidence" value="ECO:0007669"/>
    <property type="project" value="TreeGrafter"/>
</dbReference>
<feature type="disulfide bond" evidence="14">
    <location>
        <begin position="1270"/>
        <end position="1279"/>
    </location>
</feature>
<gene>
    <name evidence="21" type="ORF">NP493_1439g00028</name>
</gene>
<dbReference type="Pfam" id="PF06119">
    <property type="entry name" value="NIDO"/>
    <property type="match status" value="1"/>
</dbReference>
<sequence>MSRKSCKSNFLRIPKIQIFDGRYTQVKIFTNGYVTFGLDFDSRNPVRLNQEMLSLTKRLKAKTRGITMMAPLWTDNDATQGDVFYHIYELANAGSTPTDLARVQHAIAHAKEDILSSSDVSVTDVSWVMVVTWSKMMPRMYPSDRHDSPNTFQLVIAYDPLRYQTFMMYVYEKMGWDNEYLIRQSSLGYISCKTEVTFLQLAPSNKSTAYNLHKKKGNTGRNGHYLFTVATGSHEVNYDQLCYNWMRNELDRISTVRSYWRRTLICPCDLRLAMADGRWKFDQKQFNATDGQRQCIYERMPRGFSTQECCYTPSGSLISTFDGRGGQLFLYHPRWKKLHERSDVTPKKWCCQLSDNCIYFYGIRPLDRCLGYTPLAIGWFFGDPHIRTLDGFQYTFNGLGEYTLIETTYGNFTLQGRTAKAIDKNGTERDATIFSAFAAKDDDSDTIHIGMTADKDGLVVFLNNEDTTDWFNSSDVNDDRDFTSILVTKTNSSQLQVTFKSGFSLTIGVSAEQLDITVGAPDAFKNQTKGLMGVFNGDATDDLLPPGENARPLSNSSSEKTIFTDFGELWRIQGDVDSLFHYAAGESYSTFVRTGFKPLFIEDVLKNMTAAKSAEATKTCGDNKECLFDFAVTDKAEAAAATLETNAKNTKVAETLSNASPNITVEAVLNATLGVESNLTVSAFDPDGDEVTVTMDSGPRGATFDGDFFKWTPTIMESVNISFSASDGKGGVASVDVMVNLCDCSGQGECQFDQLADGYELKQSLRVVQCSCYKGWEGDYCEADYDGCQDNPCTEGTNCTDLTAAEEVSTGRQYNCSECPLGTKKDGDACYPINECDPNDPQHDCEQICVKQKIGFSCACEDGYRLKGNKNCSEIDECAEGTARCDHQCTNIDGGFNCSCFEGYTLNADLRTCTTDANSGMTEECRKLNCDHGCKENGGAYECFCRAGYRLENDSNSCSDVDECMTNNGGCDHNCTNLNGTFSCSCYDGFQLMSDKMKCKRCLSGTWGKDCQRDCNCRDSDTVCNVTTGCEECPAGFTGGDCHDDINECDDSDNPCDEHANCTNIVGTFKCLCHVGYTQFNATVCQDFDECSSDPCDNGGDCINGNNKYTCHCLAGYTGVNCETVHVSLSVGYTGVNCETSTSYSTLVTVWTLHRCELSFEFPAAFEKNECDSSPCSNNGTCQDLVNKYRCACVRGYTGKHCETEINICGSNPCKHGGTCRQSAGKYECQCQNGTTGLNCETDLYNECRSSPCRNGATCEDKVDEFLCHCVHGYSGDTCDVDVDECSSNPCLNGANCSASTPDRYTCQCVAGYSGLNCETDADECSSRPCQNGATCSTPEFDMYQCACLTGYTGTNCETDIDECLSNHCENGGTCSTPQLNLFSCKCAAGYTGTKCETDIDECLPSPCHHGGTCSTPQINVFSCVCPTGVTGSTCETNIDECASRPCLNGGRCQDSLNEYQCNCASGFIGTHCATEKARLTVSVKLLDKKFSNDLTDKSSKKYKELKTTVVEALKVVLDVKLGPGKYEIGGVTFRELRSTSSNPLYIPRVKTKAGTRAFSVAAPTLWNSLPVSVKSEGGSDVVRLTAFGTLAHRLTSTTFEHCPLTVSSGSIVVKYEVVVPKDESTAMQSNIVAAIKKHRGRFAGYTLDGNYVFTAKTTAVIYYAQFRVPGLDYKDSYGVNTSTEYATLANEVKDTLSGIYKADEKVGSRLINITDVTFRKGSVMVDFVLWVDSTVSSKDVLHDVLSNAPFSIRGQAADLNSIKVSAFPWLPVILGVVSAVVVLTVVIFLAVRTCNMNRLSDVSNDGDSQVYRTTFPKQDRLWRQTRPRMPANPKTDPQYKIMTKPVASGTLDPPPGPHQRERSEGDDQPEKSERPMVVVDNSLKTPLTLDGHAEIDNGEQSYLHISKEIACEIALLLNGT</sequence>
<keyword evidence="3 14" id="KW-0245">EGF-like domain</keyword>
<dbReference type="InterPro" id="IPR000152">
    <property type="entry name" value="EGF-type_Asp/Asn_hydroxyl_site"/>
</dbReference>
<dbReference type="FunFam" id="2.10.25.10:FF:000784">
    <property type="entry name" value="Uncharacterized protein"/>
    <property type="match status" value="1"/>
</dbReference>
<evidence type="ECO:0008006" key="23">
    <source>
        <dbReference type="Google" id="ProtNLM"/>
    </source>
</evidence>
<dbReference type="SUPFAM" id="SSF82671">
    <property type="entry name" value="SEA domain"/>
    <property type="match status" value="1"/>
</dbReference>
<dbReference type="FunFam" id="2.10.25.10:FF:000031">
    <property type="entry name" value="neurogenic locus notch homolog protein 3"/>
    <property type="match status" value="1"/>
</dbReference>
<dbReference type="PROSITE" id="PS01187">
    <property type="entry name" value="EGF_CA"/>
    <property type="match status" value="3"/>
</dbReference>
<dbReference type="SMART" id="SM00723">
    <property type="entry name" value="AMOP"/>
    <property type="match status" value="1"/>
</dbReference>
<dbReference type="Gene3D" id="2.60.40.10">
    <property type="entry name" value="Immunoglobulins"/>
    <property type="match status" value="1"/>
</dbReference>
<feature type="disulfide bond" evidence="14">
    <location>
        <begin position="1309"/>
        <end position="1318"/>
    </location>
</feature>
<dbReference type="Pfam" id="PF00008">
    <property type="entry name" value="EGF"/>
    <property type="match status" value="9"/>
</dbReference>
<dbReference type="InterPro" id="IPR051022">
    <property type="entry name" value="Notch_Cell-Fate_Det"/>
</dbReference>
<dbReference type="GO" id="GO:0007154">
    <property type="term" value="P:cell communication"/>
    <property type="evidence" value="ECO:0007669"/>
    <property type="project" value="UniProtKB-ARBA"/>
</dbReference>
<keyword evidence="22" id="KW-1185">Reference proteome</keyword>
<dbReference type="Pfam" id="PF01390">
    <property type="entry name" value="SEA"/>
    <property type="match status" value="1"/>
</dbReference>
<dbReference type="GO" id="GO:0023052">
    <property type="term" value="P:signaling"/>
    <property type="evidence" value="ECO:0007669"/>
    <property type="project" value="UniProtKB-ARBA"/>
</dbReference>
<evidence type="ECO:0000256" key="11">
    <source>
        <dbReference type="ARBA" id="ARBA00023157"/>
    </source>
</evidence>
<dbReference type="Pfam" id="PF14670">
    <property type="entry name" value="FXa_inhibition"/>
    <property type="match status" value="1"/>
</dbReference>
<comment type="caution">
    <text evidence="21">The sequence shown here is derived from an EMBL/GenBank/DDBJ whole genome shotgun (WGS) entry which is preliminary data.</text>
</comment>
<dbReference type="FunFam" id="2.10.25.10:FF:000009">
    <property type="entry name" value="Low-density lipoprotein receptor isoform 1"/>
    <property type="match status" value="1"/>
</dbReference>
<keyword evidence="8" id="KW-0106">Calcium</keyword>
<dbReference type="CDD" id="cd00054">
    <property type="entry name" value="EGF_CA"/>
    <property type="match status" value="10"/>
</dbReference>
<dbReference type="InterPro" id="IPR001881">
    <property type="entry name" value="EGF-like_Ca-bd_dom"/>
</dbReference>
<feature type="transmembrane region" description="Helical" evidence="16">
    <location>
        <begin position="1770"/>
        <end position="1792"/>
    </location>
</feature>
<feature type="compositionally biased region" description="Polar residues" evidence="15">
    <location>
        <begin position="1803"/>
        <end position="1817"/>
    </location>
</feature>
<proteinExistence type="predicted"/>
<feature type="domain" description="AMOP" evidence="19">
    <location>
        <begin position="234"/>
        <end position="364"/>
    </location>
</feature>
<feature type="disulfide bond" evidence="14">
    <location>
        <begin position="1348"/>
        <end position="1357"/>
    </location>
</feature>
<keyword evidence="6" id="KW-0732">Signal</keyword>
<dbReference type="InterPro" id="IPR018097">
    <property type="entry name" value="EGF_Ca-bd_CS"/>
</dbReference>